<comment type="subcellular location">
    <subcellularLocation>
        <location evidence="3">Cytoplasm</location>
    </subcellularLocation>
</comment>
<dbReference type="InterPro" id="IPR036736">
    <property type="entry name" value="ACP-like_sf"/>
</dbReference>
<keyword evidence="3" id="KW-0443">Lipid metabolism</keyword>
<feature type="domain" description="Carrier" evidence="4">
    <location>
        <begin position="1"/>
        <end position="77"/>
    </location>
</feature>
<reference evidence="6" key="1">
    <citation type="submission" date="2018-09" db="EMBL/GenBank/DDBJ databases">
        <authorList>
            <person name="Manzano-Marin A."/>
            <person name="Manzano-Marin A."/>
        </authorList>
    </citation>
    <scope>NUCLEOTIDE SEQUENCE [LARGE SCALE GENOMIC DNA]</scope>
    <source>
        <strain evidence="6">BuCistrobi</strain>
    </source>
</reference>
<evidence type="ECO:0000259" key="4">
    <source>
        <dbReference type="PROSITE" id="PS50075"/>
    </source>
</evidence>
<comment type="pathway">
    <text evidence="3">Lipid metabolism; fatty acid biosynthesis.</text>
</comment>
<dbReference type="InterPro" id="IPR009081">
    <property type="entry name" value="PP-bd_ACP"/>
</dbReference>
<keyword evidence="2 3" id="KW-0597">Phosphoprotein</keyword>
<organism evidence="5 6">
    <name type="scientific">Buchnera aphidicola</name>
    <name type="common">Cinara strobi</name>
    <dbReference type="NCBI Taxonomy" id="1921549"/>
    <lineage>
        <taxon>Bacteria</taxon>
        <taxon>Pseudomonadati</taxon>
        <taxon>Pseudomonadota</taxon>
        <taxon>Gammaproteobacteria</taxon>
        <taxon>Enterobacterales</taxon>
        <taxon>Erwiniaceae</taxon>
        <taxon>Buchnera</taxon>
    </lineage>
</organism>
<proteinExistence type="inferred from homology"/>
<accession>A0A3B1E9I3</accession>
<sequence length="82" mass="9780">MNDIINYIKKIIKKKFKISNKKISLKSELKEDLKLDSLDFVELIMLLEEKFNIELFNIESEKIKNIYDLASCVKSEIKKNKR</sequence>
<dbReference type="RefSeq" id="WP_158349105.1">
    <property type="nucleotide sequence ID" value="NZ_LR025085.1"/>
</dbReference>
<keyword evidence="3" id="KW-0276">Fatty acid metabolism</keyword>
<evidence type="ECO:0000256" key="3">
    <source>
        <dbReference type="HAMAP-Rule" id="MF_01217"/>
    </source>
</evidence>
<gene>
    <name evidence="3 5" type="primary">acpP</name>
    <name evidence="5" type="ORF">BUCINSTRO3249_0228</name>
</gene>
<dbReference type="STRING" id="1921549.GCA_900128825_00227"/>
<keyword evidence="3" id="KW-0444">Lipid biosynthesis</keyword>
<feature type="modified residue" description="O-(pantetheine 4'-phosphoryl)serine" evidence="3">
    <location>
        <position position="37"/>
    </location>
</feature>
<evidence type="ECO:0000256" key="2">
    <source>
        <dbReference type="ARBA" id="ARBA00022553"/>
    </source>
</evidence>
<protein>
    <recommendedName>
        <fullName evidence="3">Acyl carrier protein</fullName>
        <shortName evidence="3">ACP</shortName>
    </recommendedName>
</protein>
<dbReference type="UniPathway" id="UPA00094"/>
<dbReference type="Gene3D" id="1.10.1200.10">
    <property type="entry name" value="ACP-like"/>
    <property type="match status" value="1"/>
</dbReference>
<dbReference type="GO" id="GO:0000036">
    <property type="term" value="F:acyl carrier activity"/>
    <property type="evidence" value="ECO:0007669"/>
    <property type="project" value="UniProtKB-UniRule"/>
</dbReference>
<dbReference type="PROSITE" id="PS50075">
    <property type="entry name" value="CARRIER"/>
    <property type="match status" value="1"/>
</dbReference>
<dbReference type="OrthoDB" id="9804551at2"/>
<evidence type="ECO:0000313" key="6">
    <source>
        <dbReference type="Proteomes" id="UP000271849"/>
    </source>
</evidence>
<keyword evidence="3" id="KW-0275">Fatty acid biosynthesis</keyword>
<dbReference type="Pfam" id="PF00550">
    <property type="entry name" value="PP-binding"/>
    <property type="match status" value="1"/>
</dbReference>
<dbReference type="InterPro" id="IPR003231">
    <property type="entry name" value="ACP"/>
</dbReference>
<dbReference type="PANTHER" id="PTHR20863:SF76">
    <property type="entry name" value="CARRIER DOMAIN-CONTAINING PROTEIN"/>
    <property type="match status" value="1"/>
</dbReference>
<evidence type="ECO:0000313" key="5">
    <source>
        <dbReference type="EMBL" id="VAX76599.1"/>
    </source>
</evidence>
<dbReference type="GO" id="GO:0000035">
    <property type="term" value="F:acyl binding"/>
    <property type="evidence" value="ECO:0007669"/>
    <property type="project" value="TreeGrafter"/>
</dbReference>
<comment type="function">
    <text evidence="3">Carrier of the growing fatty acid chain in fatty acid biosynthesis.</text>
</comment>
<name>A0A3B1E9I3_9GAMM</name>
<keyword evidence="3" id="KW-0963">Cytoplasm</keyword>
<comment type="similarity">
    <text evidence="3">Belongs to the acyl carrier protein (ACP) family.</text>
</comment>
<dbReference type="AlphaFoldDB" id="A0A3B1E9I3"/>
<dbReference type="HAMAP" id="MF_01217">
    <property type="entry name" value="Acyl_carrier"/>
    <property type="match status" value="1"/>
</dbReference>
<dbReference type="SUPFAM" id="SSF47336">
    <property type="entry name" value="ACP-like"/>
    <property type="match status" value="1"/>
</dbReference>
<dbReference type="PANTHER" id="PTHR20863">
    <property type="entry name" value="ACYL CARRIER PROTEIN"/>
    <property type="match status" value="1"/>
</dbReference>
<evidence type="ECO:0000256" key="1">
    <source>
        <dbReference type="ARBA" id="ARBA00022450"/>
    </source>
</evidence>
<dbReference type="Proteomes" id="UP000271849">
    <property type="component" value="Chromosome"/>
</dbReference>
<keyword evidence="1 3" id="KW-0596">Phosphopantetheine</keyword>
<dbReference type="GO" id="GO:0005737">
    <property type="term" value="C:cytoplasm"/>
    <property type="evidence" value="ECO:0007669"/>
    <property type="project" value="UniProtKB-SubCell"/>
</dbReference>
<comment type="PTM">
    <text evidence="3">4'-phosphopantetheine is transferred from CoA to a specific serine of apo-ACP by AcpS. This modification is essential for activity because fatty acids are bound in thioester linkage to the sulfhydryl of the prosthetic group.</text>
</comment>
<dbReference type="EMBL" id="LR025085">
    <property type="protein sequence ID" value="VAX76599.1"/>
    <property type="molecule type" value="Genomic_DNA"/>
</dbReference>